<dbReference type="InterPro" id="IPR000326">
    <property type="entry name" value="PAP2/HPO"/>
</dbReference>
<reference evidence="7 8" key="1">
    <citation type="submission" date="2020-06" db="EMBL/GenBank/DDBJ databases">
        <title>WGS assembly of Ceratodon purpureus strain R40.</title>
        <authorList>
            <person name="Carey S.B."/>
            <person name="Jenkins J."/>
            <person name="Shu S."/>
            <person name="Lovell J.T."/>
            <person name="Sreedasyam A."/>
            <person name="Maumus F."/>
            <person name="Tiley G.P."/>
            <person name="Fernandez-Pozo N."/>
            <person name="Barry K."/>
            <person name="Chen C."/>
            <person name="Wang M."/>
            <person name="Lipzen A."/>
            <person name="Daum C."/>
            <person name="Saski C.A."/>
            <person name="Payton A.C."/>
            <person name="Mcbreen J.C."/>
            <person name="Conrad R.E."/>
            <person name="Kollar L.M."/>
            <person name="Olsson S."/>
            <person name="Huttunen S."/>
            <person name="Landis J.B."/>
            <person name="Wickett N.J."/>
            <person name="Johnson M.G."/>
            <person name="Rensing S.A."/>
            <person name="Grimwood J."/>
            <person name="Schmutz J."/>
            <person name="Mcdaniel S.F."/>
        </authorList>
    </citation>
    <scope>NUCLEOTIDE SEQUENCE [LARGE SCALE GENOMIC DNA]</scope>
    <source>
        <strain evidence="7 8">R40</strain>
    </source>
</reference>
<dbReference type="AlphaFoldDB" id="A0A8T0HIX3"/>
<keyword evidence="3" id="KW-0812">Transmembrane</keyword>
<evidence type="ECO:0000256" key="3">
    <source>
        <dbReference type="ARBA" id="ARBA00022692"/>
    </source>
</evidence>
<dbReference type="SUPFAM" id="SSF48317">
    <property type="entry name" value="Acid phosphatase/Vanadium-dependent haloperoxidase"/>
    <property type="match status" value="1"/>
</dbReference>
<comment type="similarity">
    <text evidence="2">Belongs to the PA-phosphatase related phosphoesterase family.</text>
</comment>
<evidence type="ECO:0000313" key="8">
    <source>
        <dbReference type="Proteomes" id="UP000822688"/>
    </source>
</evidence>
<dbReference type="GO" id="GO:0008195">
    <property type="term" value="F:phosphatidate phosphatase activity"/>
    <property type="evidence" value="ECO:0007669"/>
    <property type="project" value="TreeGrafter"/>
</dbReference>
<dbReference type="GO" id="GO:0016020">
    <property type="term" value="C:membrane"/>
    <property type="evidence" value="ECO:0007669"/>
    <property type="project" value="UniProtKB-SubCell"/>
</dbReference>
<keyword evidence="4" id="KW-1133">Transmembrane helix</keyword>
<evidence type="ECO:0000313" key="7">
    <source>
        <dbReference type="EMBL" id="KAG0570222.1"/>
    </source>
</evidence>
<sequence>MMVLLSFTGKPTGTAEIVSHPGSDFQAKLCKKRNMIRITLTTREGSRCSRRHSRRVKQARTLKIRFVITDAIKDGIGRPRPHFYARCFGSPLANATYDATGNVVCILPPSLMKEAYRSFPSGHTSWSFAGLGYLAMYLAG</sequence>
<protein>
    <recommendedName>
        <fullName evidence="6">Phosphatidic acid phosphatase type 2/haloperoxidase domain-containing protein</fullName>
    </recommendedName>
</protein>
<dbReference type="PANTHER" id="PTHR10165">
    <property type="entry name" value="LIPID PHOSPHATE PHOSPHATASE"/>
    <property type="match status" value="1"/>
</dbReference>
<dbReference type="InterPro" id="IPR043216">
    <property type="entry name" value="PAP-like"/>
</dbReference>
<evidence type="ECO:0000256" key="1">
    <source>
        <dbReference type="ARBA" id="ARBA00004141"/>
    </source>
</evidence>
<dbReference type="PANTHER" id="PTHR10165:SF203">
    <property type="entry name" value="LIPID PHOSPHATE PHOSPHATASE 3, CHLOROPLASTIC-RELATED"/>
    <property type="match status" value="1"/>
</dbReference>
<dbReference type="Gene3D" id="1.20.144.10">
    <property type="entry name" value="Phosphatidic acid phosphatase type 2/haloperoxidase"/>
    <property type="match status" value="1"/>
</dbReference>
<evidence type="ECO:0000256" key="5">
    <source>
        <dbReference type="ARBA" id="ARBA00023136"/>
    </source>
</evidence>
<organism evidence="7 8">
    <name type="scientific">Ceratodon purpureus</name>
    <name type="common">Fire moss</name>
    <name type="synonym">Dicranum purpureum</name>
    <dbReference type="NCBI Taxonomy" id="3225"/>
    <lineage>
        <taxon>Eukaryota</taxon>
        <taxon>Viridiplantae</taxon>
        <taxon>Streptophyta</taxon>
        <taxon>Embryophyta</taxon>
        <taxon>Bryophyta</taxon>
        <taxon>Bryophytina</taxon>
        <taxon>Bryopsida</taxon>
        <taxon>Dicranidae</taxon>
        <taxon>Pseudoditrichales</taxon>
        <taxon>Ditrichaceae</taxon>
        <taxon>Ceratodon</taxon>
    </lineage>
</organism>
<evidence type="ECO:0000256" key="2">
    <source>
        <dbReference type="ARBA" id="ARBA00008816"/>
    </source>
</evidence>
<dbReference type="Pfam" id="PF01569">
    <property type="entry name" value="PAP2"/>
    <property type="match status" value="1"/>
</dbReference>
<dbReference type="Proteomes" id="UP000822688">
    <property type="component" value="Chromosome 6"/>
</dbReference>
<dbReference type="GO" id="GO:0006644">
    <property type="term" value="P:phospholipid metabolic process"/>
    <property type="evidence" value="ECO:0007669"/>
    <property type="project" value="InterPro"/>
</dbReference>
<dbReference type="EMBL" id="CM026427">
    <property type="protein sequence ID" value="KAG0570222.1"/>
    <property type="molecule type" value="Genomic_DNA"/>
</dbReference>
<evidence type="ECO:0000256" key="4">
    <source>
        <dbReference type="ARBA" id="ARBA00022989"/>
    </source>
</evidence>
<dbReference type="GO" id="GO:0046839">
    <property type="term" value="P:phospholipid dephosphorylation"/>
    <property type="evidence" value="ECO:0007669"/>
    <property type="project" value="TreeGrafter"/>
</dbReference>
<comment type="caution">
    <text evidence="7">The sequence shown here is derived from an EMBL/GenBank/DDBJ whole genome shotgun (WGS) entry which is preliminary data.</text>
</comment>
<proteinExistence type="inferred from homology"/>
<comment type="subcellular location">
    <subcellularLocation>
        <location evidence="1">Membrane</location>
        <topology evidence="1">Multi-pass membrane protein</topology>
    </subcellularLocation>
</comment>
<evidence type="ECO:0000259" key="6">
    <source>
        <dbReference type="Pfam" id="PF01569"/>
    </source>
</evidence>
<dbReference type="InterPro" id="IPR036938">
    <property type="entry name" value="PAP2/HPO_sf"/>
</dbReference>
<gene>
    <name evidence="7" type="ORF">KC19_6G145200</name>
</gene>
<keyword evidence="5" id="KW-0472">Membrane</keyword>
<accession>A0A8T0HIX3</accession>
<name>A0A8T0HIX3_CERPU</name>
<keyword evidence="8" id="KW-1185">Reference proteome</keyword>
<feature type="domain" description="Phosphatidic acid phosphatase type 2/haloperoxidase" evidence="6">
    <location>
        <begin position="66"/>
        <end position="139"/>
    </location>
</feature>